<reference evidence="1" key="1">
    <citation type="journal article" date="2014" name="Genome Biol. Evol.">
        <title>Pangenome evidence for extensive interdomain horizontal transfer affecting lineage core and shell genes in uncultured planktonic thaumarchaeota and euryarchaeota.</title>
        <authorList>
            <person name="Deschamps P."/>
            <person name="Zivanovic Y."/>
            <person name="Moreira D."/>
            <person name="Rodriguez-Valera F."/>
            <person name="Lopez-Garcia P."/>
        </authorList>
    </citation>
    <scope>NUCLEOTIDE SEQUENCE</scope>
</reference>
<name>A0A075HNR7_9ARCH</name>
<organism evidence="1">
    <name type="scientific">uncultured marine thaumarchaeote KM3_70_F01</name>
    <dbReference type="NCBI Taxonomy" id="1456255"/>
    <lineage>
        <taxon>Archaea</taxon>
        <taxon>Nitrososphaerota</taxon>
        <taxon>environmental samples</taxon>
    </lineage>
</organism>
<accession>A0A075HNR7</accession>
<protein>
    <submittedName>
        <fullName evidence="1">Uncharacterized protein</fullName>
    </submittedName>
</protein>
<dbReference type="AlphaFoldDB" id="A0A075HNR7"/>
<sequence>MEDKDELIKAQNEVIGILFEVIKKLQENIDLQEEGVQLIIKSKDDNLEENKVRLDKITKERNRNSDIISRLLKKLDSD</sequence>
<proteinExistence type="predicted"/>
<dbReference type="EMBL" id="KF901032">
    <property type="protein sequence ID" value="AIF15603.1"/>
    <property type="molecule type" value="Genomic_DNA"/>
</dbReference>
<evidence type="ECO:0000313" key="1">
    <source>
        <dbReference type="EMBL" id="AIF15603.1"/>
    </source>
</evidence>